<sequence>MAWSEEVHAQRLSAARRAASRQARGASQPHRAVSSLSHLALVTGALGSLVWWTRGGRQQCLHHGRRLPVIGPLLTRLLRRRPRGPSRKADPRRSQAQIYAGDAALRRAASQASALVTEPQQNRPSGTEKPASSQSQQQQGDGTHVNKRKNNKKKGRRR</sequence>
<feature type="compositionally biased region" description="Basic residues" evidence="1">
    <location>
        <begin position="145"/>
        <end position="158"/>
    </location>
</feature>
<evidence type="ECO:0000256" key="1">
    <source>
        <dbReference type="SAM" id="MobiDB-lite"/>
    </source>
</evidence>
<name>A0AAW1PIG0_9CHLO</name>
<keyword evidence="3" id="KW-1185">Reference proteome</keyword>
<reference evidence="2 3" key="1">
    <citation type="journal article" date="2024" name="Nat. Commun.">
        <title>Phylogenomics reveals the evolutionary origins of lichenization in chlorophyte algae.</title>
        <authorList>
            <person name="Puginier C."/>
            <person name="Libourel C."/>
            <person name="Otte J."/>
            <person name="Skaloud P."/>
            <person name="Haon M."/>
            <person name="Grisel S."/>
            <person name="Petersen M."/>
            <person name="Berrin J.G."/>
            <person name="Delaux P.M."/>
            <person name="Dal Grande F."/>
            <person name="Keller J."/>
        </authorList>
    </citation>
    <scope>NUCLEOTIDE SEQUENCE [LARGE SCALE GENOMIC DNA]</scope>
    <source>
        <strain evidence="2 3">SAG 2036</strain>
    </source>
</reference>
<gene>
    <name evidence="2" type="ORF">WJX73_000659</name>
</gene>
<dbReference type="AlphaFoldDB" id="A0AAW1PIG0"/>
<protein>
    <submittedName>
        <fullName evidence="2">Uncharacterized protein</fullName>
    </submittedName>
</protein>
<dbReference type="Proteomes" id="UP001465755">
    <property type="component" value="Unassembled WGS sequence"/>
</dbReference>
<organism evidence="2 3">
    <name type="scientific">Symbiochloris irregularis</name>
    <dbReference type="NCBI Taxonomy" id="706552"/>
    <lineage>
        <taxon>Eukaryota</taxon>
        <taxon>Viridiplantae</taxon>
        <taxon>Chlorophyta</taxon>
        <taxon>core chlorophytes</taxon>
        <taxon>Trebouxiophyceae</taxon>
        <taxon>Trebouxiales</taxon>
        <taxon>Trebouxiaceae</taxon>
        <taxon>Symbiochloris</taxon>
    </lineage>
</organism>
<evidence type="ECO:0000313" key="2">
    <source>
        <dbReference type="EMBL" id="KAK9808318.1"/>
    </source>
</evidence>
<comment type="caution">
    <text evidence="2">The sequence shown here is derived from an EMBL/GenBank/DDBJ whole genome shotgun (WGS) entry which is preliminary data.</text>
</comment>
<dbReference type="EMBL" id="JALJOQ010000024">
    <property type="protein sequence ID" value="KAK9808318.1"/>
    <property type="molecule type" value="Genomic_DNA"/>
</dbReference>
<proteinExistence type="predicted"/>
<evidence type="ECO:0000313" key="3">
    <source>
        <dbReference type="Proteomes" id="UP001465755"/>
    </source>
</evidence>
<feature type="region of interest" description="Disordered" evidence="1">
    <location>
        <begin position="108"/>
        <end position="158"/>
    </location>
</feature>
<accession>A0AAW1PIG0</accession>